<name>A0ABR1K872_9PEZI</name>
<reference evidence="1 2" key="1">
    <citation type="submission" date="2024-04" db="EMBL/GenBank/DDBJ databases">
        <title>Phyllosticta paracitricarpa is synonymous to the EU quarantine fungus P. citricarpa based on phylogenomic analyses.</title>
        <authorList>
            <consortium name="Lawrence Berkeley National Laboratory"/>
            <person name="Van Ingen-Buijs V.A."/>
            <person name="Van Westerhoven A.C."/>
            <person name="Haridas S."/>
            <person name="Skiadas P."/>
            <person name="Martin F."/>
            <person name="Groenewald J.Z."/>
            <person name="Crous P.W."/>
            <person name="Seidl M.F."/>
        </authorList>
    </citation>
    <scope>NUCLEOTIDE SEQUENCE [LARGE SCALE GENOMIC DNA]</scope>
    <source>
        <strain evidence="1 2">CBS 123371</strain>
    </source>
</reference>
<protein>
    <submittedName>
        <fullName evidence="1">Uncharacterized protein</fullName>
    </submittedName>
</protein>
<gene>
    <name evidence="1" type="ORF">IWZ03DRAFT_90811</name>
</gene>
<comment type="caution">
    <text evidence="1">The sequence shown here is derived from an EMBL/GenBank/DDBJ whole genome shotgun (WGS) entry which is preliminary data.</text>
</comment>
<dbReference type="Proteomes" id="UP001363622">
    <property type="component" value="Unassembled WGS sequence"/>
</dbReference>
<organism evidence="1 2">
    <name type="scientific">Phyllosticta citriasiana</name>
    <dbReference type="NCBI Taxonomy" id="595635"/>
    <lineage>
        <taxon>Eukaryota</taxon>
        <taxon>Fungi</taxon>
        <taxon>Dikarya</taxon>
        <taxon>Ascomycota</taxon>
        <taxon>Pezizomycotina</taxon>
        <taxon>Dothideomycetes</taxon>
        <taxon>Dothideomycetes incertae sedis</taxon>
        <taxon>Botryosphaeriales</taxon>
        <taxon>Phyllostictaceae</taxon>
        <taxon>Phyllosticta</taxon>
    </lineage>
</organism>
<evidence type="ECO:0000313" key="1">
    <source>
        <dbReference type="EMBL" id="KAK7509493.1"/>
    </source>
</evidence>
<proteinExistence type="predicted"/>
<accession>A0ABR1K872</accession>
<keyword evidence="2" id="KW-1185">Reference proteome</keyword>
<sequence length="259" mass="27802">MTASEASFPPQTAAVAPFHSKHQTNAISLASIELLLPWPRMALPCASRALHPSTSSPLAILLATVSVLAAVSEPTSLSSLEHGALFHYSTPILATAAIVPCTRSALQPYCPLIVAAAAVASRAPHPGRCIATSDRQTHSATSLVGQAEEWPCTRCAKEPRPVPLQSFLLRGAARGRGWADGVDGRRTYSDGQQWRSCGCGRRCQGLQASAERLQLEGLHALLPGRRLETAAPRQAERQLRHRPQWILAKFPEAEQPSCC</sequence>
<dbReference type="EMBL" id="JBBPHU010000017">
    <property type="protein sequence ID" value="KAK7509493.1"/>
    <property type="molecule type" value="Genomic_DNA"/>
</dbReference>
<evidence type="ECO:0000313" key="2">
    <source>
        <dbReference type="Proteomes" id="UP001363622"/>
    </source>
</evidence>